<protein>
    <recommendedName>
        <fullName evidence="3">Carboxylic ester hydrolase</fullName>
        <ecNumber evidence="3">3.1.1.-</ecNumber>
    </recommendedName>
</protein>
<dbReference type="InterPro" id="IPR019826">
    <property type="entry name" value="Carboxylesterase_B_AS"/>
</dbReference>
<keyword evidence="6" id="KW-1185">Reference proteome</keyword>
<dbReference type="EMBL" id="AUBJ02000001">
    <property type="protein sequence ID" value="MCP2330485.1"/>
    <property type="molecule type" value="Genomic_DNA"/>
</dbReference>
<proteinExistence type="inferred from homology"/>
<evidence type="ECO:0000313" key="6">
    <source>
        <dbReference type="Proteomes" id="UP000791080"/>
    </source>
</evidence>
<dbReference type="InterPro" id="IPR050309">
    <property type="entry name" value="Type-B_Carboxylest/Lipase"/>
</dbReference>
<dbReference type="SUPFAM" id="SSF53474">
    <property type="entry name" value="alpha/beta-Hydrolases"/>
    <property type="match status" value="1"/>
</dbReference>
<accession>A0ABT1JDB4</accession>
<evidence type="ECO:0000256" key="2">
    <source>
        <dbReference type="ARBA" id="ARBA00022801"/>
    </source>
</evidence>
<dbReference type="Pfam" id="PF00135">
    <property type="entry name" value="COesterase"/>
    <property type="match status" value="1"/>
</dbReference>
<dbReference type="EC" id="3.1.1.-" evidence="3"/>
<gene>
    <name evidence="5" type="ORF">G443_000755</name>
</gene>
<dbReference type="Gene3D" id="3.40.50.1820">
    <property type="entry name" value="alpha/beta hydrolase"/>
    <property type="match status" value="1"/>
</dbReference>
<keyword evidence="2 3" id="KW-0378">Hydrolase</keyword>
<reference evidence="5 6" key="1">
    <citation type="submission" date="2022-06" db="EMBL/GenBank/DDBJ databases">
        <title>Genomic Encyclopedia of Type Strains, Phase I: the one thousand microbial genomes (KMG-I) project.</title>
        <authorList>
            <person name="Kyrpides N."/>
        </authorList>
    </citation>
    <scope>NUCLEOTIDE SEQUENCE [LARGE SCALE GENOMIC DNA]</scope>
    <source>
        <strain evidence="5 6">DSM 43889</strain>
    </source>
</reference>
<feature type="domain" description="Carboxylesterase type B" evidence="4">
    <location>
        <begin position="1"/>
        <end position="398"/>
    </location>
</feature>
<dbReference type="InterPro" id="IPR029058">
    <property type="entry name" value="AB_hydrolase_fold"/>
</dbReference>
<dbReference type="PANTHER" id="PTHR11559">
    <property type="entry name" value="CARBOXYLESTERASE"/>
    <property type="match status" value="1"/>
</dbReference>
<evidence type="ECO:0000256" key="3">
    <source>
        <dbReference type="RuleBase" id="RU361235"/>
    </source>
</evidence>
<evidence type="ECO:0000256" key="1">
    <source>
        <dbReference type="ARBA" id="ARBA00005964"/>
    </source>
</evidence>
<evidence type="ECO:0000313" key="5">
    <source>
        <dbReference type="EMBL" id="MCP2330485.1"/>
    </source>
</evidence>
<name>A0ABT1JDB4_ACTCY</name>
<organism evidence="5 6">
    <name type="scientific">Actinoalloteichus caeruleus DSM 43889</name>
    <dbReference type="NCBI Taxonomy" id="1120930"/>
    <lineage>
        <taxon>Bacteria</taxon>
        <taxon>Bacillati</taxon>
        <taxon>Actinomycetota</taxon>
        <taxon>Actinomycetes</taxon>
        <taxon>Pseudonocardiales</taxon>
        <taxon>Pseudonocardiaceae</taxon>
        <taxon>Actinoalloteichus</taxon>
        <taxon>Actinoalloteichus cyanogriseus</taxon>
    </lineage>
</organism>
<dbReference type="InterPro" id="IPR002018">
    <property type="entry name" value="CarbesteraseB"/>
</dbReference>
<dbReference type="PROSITE" id="PS00122">
    <property type="entry name" value="CARBOXYLESTERASE_B_1"/>
    <property type="match status" value="1"/>
</dbReference>
<comment type="caution">
    <text evidence="5">The sequence shown here is derived from an EMBL/GenBank/DDBJ whole genome shotgun (WGS) entry which is preliminary data.</text>
</comment>
<comment type="similarity">
    <text evidence="1 3">Belongs to the type-B carboxylesterase/lipase family.</text>
</comment>
<evidence type="ECO:0000259" key="4">
    <source>
        <dbReference type="Pfam" id="PF00135"/>
    </source>
</evidence>
<dbReference type="Proteomes" id="UP000791080">
    <property type="component" value="Unassembled WGS sequence"/>
</dbReference>
<sequence>MWIHGGGFTTGAGSDHDPRALAANGLVVVTLNYRLGALGFFGHPELPGSGTFGLADQQAALAWVRRNIAAFGGDPTTITLAGESAGGMSVCTHLTSPTARSLFHRAILQSGSCSAIFPRNALGPGDPGHLPWRSLTRTEEAGQRTTAALGCQHDDDPLRCLRSLDVTALTPHHDDFTQPAYGTPLIPLPPPTALDQAAVHRVPVLIGTTRDEMTGVASALHGRFDNDDYLHLLHDTFGPHADTVAAHYPAPAHPSPASAWAALNTARAVACPVLTEARAWANHVPTHTYEFADPGAPNPGHPRRPDVPLGASHASELGYLFDWGGVTEQLTPAQRRLAHDMVTYWTQFARHGDPNSPGAPTWPALHPSSPHPATLALAPGPTGIRLTDPHTTHHCHLWREDTPTTLD</sequence>